<dbReference type="GO" id="GO:0009279">
    <property type="term" value="C:cell outer membrane"/>
    <property type="evidence" value="ECO:0007669"/>
    <property type="project" value="UniProtKB-SubCell"/>
</dbReference>
<dbReference type="PANTHER" id="PTHR30329">
    <property type="entry name" value="STATOR ELEMENT OF FLAGELLAR MOTOR COMPLEX"/>
    <property type="match status" value="1"/>
</dbReference>
<evidence type="ECO:0000313" key="7">
    <source>
        <dbReference type="EMBL" id="PSV80301.1"/>
    </source>
</evidence>
<keyword evidence="3" id="KW-0998">Cell outer membrane</keyword>
<keyword evidence="8" id="KW-0449">Lipoprotein</keyword>
<comment type="caution">
    <text evidence="8">The sequence shown here is derived from an EMBL/GenBank/DDBJ whole genome shotgun (WGS) entry which is preliminary data.</text>
</comment>
<feature type="transmembrane region" description="Helical" evidence="5">
    <location>
        <begin position="12"/>
        <end position="33"/>
    </location>
</feature>
<dbReference type="InterPro" id="IPR050330">
    <property type="entry name" value="Bact_OuterMem_StrucFunc"/>
</dbReference>
<comment type="subcellular location">
    <subcellularLocation>
        <location evidence="1">Cell outer membrane</location>
    </subcellularLocation>
</comment>
<keyword evidence="5" id="KW-0812">Transmembrane</keyword>
<evidence type="ECO:0000256" key="2">
    <source>
        <dbReference type="ARBA" id="ARBA00023136"/>
    </source>
</evidence>
<dbReference type="Gene3D" id="3.30.1330.60">
    <property type="entry name" value="OmpA-like domain"/>
    <property type="match status" value="1"/>
</dbReference>
<evidence type="ECO:0000256" key="3">
    <source>
        <dbReference type="ARBA" id="ARBA00023237"/>
    </source>
</evidence>
<dbReference type="InterPro" id="IPR036737">
    <property type="entry name" value="OmpA-like_sf"/>
</dbReference>
<organism evidence="8 9">
    <name type="scientific">Photobacterium leiognathi</name>
    <dbReference type="NCBI Taxonomy" id="553611"/>
    <lineage>
        <taxon>Bacteria</taxon>
        <taxon>Pseudomonadati</taxon>
        <taxon>Pseudomonadota</taxon>
        <taxon>Gammaproteobacteria</taxon>
        <taxon>Vibrionales</taxon>
        <taxon>Vibrionaceae</taxon>
        <taxon>Photobacterium</taxon>
    </lineage>
</organism>
<name>A0A0D8MWF4_PHOLE</name>
<keyword evidence="10" id="KW-1185">Reference proteome</keyword>
<dbReference type="PANTHER" id="PTHR30329:SF21">
    <property type="entry name" value="LIPOPROTEIN YIAD-RELATED"/>
    <property type="match status" value="1"/>
</dbReference>
<dbReference type="PROSITE" id="PS51257">
    <property type="entry name" value="PROKAR_LIPOPROTEIN"/>
    <property type="match status" value="1"/>
</dbReference>
<keyword evidence="2 4" id="KW-0472">Membrane</keyword>
<dbReference type="Proteomes" id="UP000241566">
    <property type="component" value="Unassembled WGS sequence"/>
</dbReference>
<dbReference type="InterPro" id="IPR006664">
    <property type="entry name" value="OMP_bac"/>
</dbReference>
<evidence type="ECO:0000256" key="4">
    <source>
        <dbReference type="PROSITE-ProRule" id="PRU00473"/>
    </source>
</evidence>
<accession>A0A0D8MWF4</accession>
<evidence type="ECO:0000256" key="5">
    <source>
        <dbReference type="SAM" id="Phobius"/>
    </source>
</evidence>
<dbReference type="EMBL" id="PYOI01000021">
    <property type="protein sequence ID" value="PSV80301.1"/>
    <property type="molecule type" value="Genomic_DNA"/>
</dbReference>
<dbReference type="EMBL" id="PYOJ01000021">
    <property type="protein sequence ID" value="PSV87995.1"/>
    <property type="molecule type" value="Genomic_DNA"/>
</dbReference>
<evidence type="ECO:0000256" key="1">
    <source>
        <dbReference type="ARBA" id="ARBA00004442"/>
    </source>
</evidence>
<dbReference type="AlphaFoldDB" id="A0A0D8MWF4"/>
<gene>
    <name evidence="8" type="ORF">CTM89_15370</name>
    <name evidence="7" type="ORF">CTM94_14065</name>
</gene>
<feature type="domain" description="OmpA-like" evidence="6">
    <location>
        <begin position="112"/>
        <end position="229"/>
    </location>
</feature>
<sequence length="229" mass="23690">MAQNKAMASKKWVRAAVISVVASVTMAGCSTVNPYTGESQTAKGTGGSIIGALAGAAIGVASSSKHDRGKGALIGAAAGAALGGGIGYYMDVQEAKLRQQLASSGISVTRDGNNIILNMPNEITFGFDQANLNDRAMNALHNVALVAKEYPKTQLNVLGFTDSKGAASYNLRLSQVRADAVGNYLIRQGVNANRVISQGRGEANPIASNSTENGRAQNRRVEIILSPLG</sequence>
<dbReference type="CDD" id="cd07185">
    <property type="entry name" value="OmpA_C-like"/>
    <property type="match status" value="1"/>
</dbReference>
<dbReference type="Pfam" id="PF00691">
    <property type="entry name" value="OmpA"/>
    <property type="match status" value="1"/>
</dbReference>
<dbReference type="InterPro" id="IPR006665">
    <property type="entry name" value="OmpA-like"/>
</dbReference>
<dbReference type="Proteomes" id="UP000240410">
    <property type="component" value="Unassembled WGS sequence"/>
</dbReference>
<evidence type="ECO:0000313" key="10">
    <source>
        <dbReference type="Proteomes" id="UP000241566"/>
    </source>
</evidence>
<dbReference type="SUPFAM" id="SSF103088">
    <property type="entry name" value="OmpA-like"/>
    <property type="match status" value="1"/>
</dbReference>
<evidence type="ECO:0000313" key="9">
    <source>
        <dbReference type="Proteomes" id="UP000240410"/>
    </source>
</evidence>
<feature type="transmembrane region" description="Helical" evidence="5">
    <location>
        <begin position="45"/>
        <end position="64"/>
    </location>
</feature>
<dbReference type="PRINTS" id="PR01021">
    <property type="entry name" value="OMPADOMAIN"/>
</dbReference>
<keyword evidence="5" id="KW-1133">Transmembrane helix</keyword>
<dbReference type="Pfam" id="PF13488">
    <property type="entry name" value="Gly-zipper_Omp"/>
    <property type="match status" value="1"/>
</dbReference>
<feature type="transmembrane region" description="Helical" evidence="5">
    <location>
        <begin position="71"/>
        <end position="90"/>
    </location>
</feature>
<proteinExistence type="predicted"/>
<dbReference type="STRING" id="553611.GCA_001557755_02241"/>
<evidence type="ECO:0000313" key="8">
    <source>
        <dbReference type="EMBL" id="PSV87995.1"/>
    </source>
</evidence>
<reference evidence="8 9" key="1">
    <citation type="submission" date="2018-03" db="EMBL/GenBank/DDBJ databases">
        <title>Whole genome sequencing of Histamine producing bacteria.</title>
        <authorList>
            <person name="Butler K."/>
        </authorList>
    </citation>
    <scope>NUCLEOTIDE SEQUENCE [LARGE SCALE GENOMIC DNA]</scope>
    <source>
        <strain evidence="7 10">ATCC 25521</strain>
        <strain evidence="8 9">ATCC 33979</strain>
    </source>
</reference>
<protein>
    <submittedName>
        <fullName evidence="8">OmpA family lipoprotein</fullName>
    </submittedName>
</protein>
<dbReference type="InterPro" id="IPR039567">
    <property type="entry name" value="Gly-zipper"/>
</dbReference>
<evidence type="ECO:0000259" key="6">
    <source>
        <dbReference type="PROSITE" id="PS51123"/>
    </source>
</evidence>
<dbReference type="OrthoDB" id="9782229at2"/>
<dbReference type="RefSeq" id="WP_042117399.1">
    <property type="nucleotide sequence ID" value="NZ_CP131601.1"/>
</dbReference>
<dbReference type="PROSITE" id="PS51123">
    <property type="entry name" value="OMPA_2"/>
    <property type="match status" value="1"/>
</dbReference>